<reference evidence="2 3" key="1">
    <citation type="submission" date="2019-03" db="EMBL/GenBank/DDBJ databases">
        <title>Genomic analyses of the natural microbiome of Caenorhabditis elegans.</title>
        <authorList>
            <person name="Samuel B."/>
        </authorList>
    </citation>
    <scope>NUCLEOTIDE SEQUENCE [LARGE SCALE GENOMIC DNA]</scope>
    <source>
        <strain evidence="2 3">JUb89</strain>
    </source>
</reference>
<evidence type="ECO:0000313" key="3">
    <source>
        <dbReference type="Proteomes" id="UP000294963"/>
    </source>
</evidence>
<keyword evidence="3" id="KW-1185">Reference proteome</keyword>
<dbReference type="Proteomes" id="UP000294963">
    <property type="component" value="Unassembled WGS sequence"/>
</dbReference>
<sequence length="208" mass="23863">MADEVNRDWIGILHQITGLAQSGLHYSQDIHDQERYLQLLGHVEQLLKVQQVNTDCFQHNILQDVGYATPKIDVRAVVFKDRQLLLVKESSDGRWSLPGGWADSGYSAAENTVKEVLEETGLHVRCQQLMALTDMRKHPHPQMFLHVYKVFFRCEILGGTLKTSAETTDLNFFSLDNLPELSTARVTYQQIKQCFDALDQPSHRTYFD</sequence>
<dbReference type="Pfam" id="PF12535">
    <property type="entry name" value="Nudix_N"/>
    <property type="match status" value="1"/>
</dbReference>
<feature type="domain" description="Nudix hydrolase" evidence="1">
    <location>
        <begin position="69"/>
        <end position="199"/>
    </location>
</feature>
<proteinExistence type="predicted"/>
<dbReference type="InterPro" id="IPR059176">
    <property type="entry name" value="UDP-X_N"/>
</dbReference>
<dbReference type="PANTHER" id="PTHR43736:SF1">
    <property type="entry name" value="DIHYDRONEOPTERIN TRIPHOSPHATE DIPHOSPHATASE"/>
    <property type="match status" value="1"/>
</dbReference>
<comment type="caution">
    <text evidence="2">The sequence shown here is derived from an EMBL/GenBank/DDBJ whole genome shotgun (WGS) entry which is preliminary data.</text>
</comment>
<name>A0A4R1XK52_ACICA</name>
<dbReference type="PANTHER" id="PTHR43736">
    <property type="entry name" value="ADP-RIBOSE PYROPHOSPHATASE"/>
    <property type="match status" value="1"/>
</dbReference>
<organism evidence="2 3">
    <name type="scientific">Acinetobacter calcoaceticus</name>
    <dbReference type="NCBI Taxonomy" id="471"/>
    <lineage>
        <taxon>Bacteria</taxon>
        <taxon>Pseudomonadati</taxon>
        <taxon>Pseudomonadota</taxon>
        <taxon>Gammaproteobacteria</taxon>
        <taxon>Moraxellales</taxon>
        <taxon>Moraxellaceae</taxon>
        <taxon>Acinetobacter</taxon>
        <taxon>Acinetobacter calcoaceticus/baumannii complex</taxon>
    </lineage>
</organism>
<gene>
    <name evidence="2" type="ORF">EC844_11910</name>
</gene>
<dbReference type="InterPro" id="IPR000086">
    <property type="entry name" value="NUDIX_hydrolase_dom"/>
</dbReference>
<dbReference type="InterPro" id="IPR015797">
    <property type="entry name" value="NUDIX_hydrolase-like_dom_sf"/>
</dbReference>
<dbReference type="EMBL" id="SLVJ01000019">
    <property type="protein sequence ID" value="TCM63796.1"/>
    <property type="molecule type" value="Genomic_DNA"/>
</dbReference>
<dbReference type="Pfam" id="PF00293">
    <property type="entry name" value="NUDIX"/>
    <property type="match status" value="1"/>
</dbReference>
<dbReference type="OrthoDB" id="9804442at2"/>
<dbReference type="PROSITE" id="PS51462">
    <property type="entry name" value="NUDIX"/>
    <property type="match status" value="1"/>
</dbReference>
<dbReference type="Gene3D" id="6.10.250.1120">
    <property type="match status" value="1"/>
</dbReference>
<dbReference type="AlphaFoldDB" id="A0A4R1XK52"/>
<dbReference type="GO" id="GO:0003824">
    <property type="term" value="F:catalytic activity"/>
    <property type="evidence" value="ECO:0007669"/>
    <property type="project" value="UniProtKB-ARBA"/>
</dbReference>
<dbReference type="CDD" id="cd04672">
    <property type="entry name" value="NUDIX_CDP-Chase_like"/>
    <property type="match status" value="1"/>
</dbReference>
<evidence type="ECO:0000313" key="2">
    <source>
        <dbReference type="EMBL" id="TCM63796.1"/>
    </source>
</evidence>
<protein>
    <submittedName>
        <fullName evidence="2">ADP-ribose pyrophosphatase YjhB (NUDIX family)</fullName>
    </submittedName>
</protein>
<accession>A0A4R1XK52</accession>
<dbReference type="SUPFAM" id="SSF55811">
    <property type="entry name" value="Nudix"/>
    <property type="match status" value="1"/>
</dbReference>
<evidence type="ECO:0000259" key="1">
    <source>
        <dbReference type="PROSITE" id="PS51462"/>
    </source>
</evidence>
<dbReference type="Gene3D" id="3.90.79.10">
    <property type="entry name" value="Nucleoside Triphosphate Pyrophosphohydrolase"/>
    <property type="match status" value="1"/>
</dbReference>